<comment type="similarity">
    <text evidence="1">Belongs to the SWC5 family.</text>
</comment>
<feature type="compositionally biased region" description="Basic and acidic residues" evidence="3">
    <location>
        <begin position="33"/>
        <end position="43"/>
    </location>
</feature>
<evidence type="ECO:0000259" key="4">
    <source>
        <dbReference type="PROSITE" id="PS51279"/>
    </source>
</evidence>
<dbReference type="PROSITE" id="PS51279">
    <property type="entry name" value="BCNT_C"/>
    <property type="match status" value="1"/>
</dbReference>
<dbReference type="AlphaFoldDB" id="A0AAE0TQL6"/>
<evidence type="ECO:0000256" key="3">
    <source>
        <dbReference type="SAM" id="MobiDB-lite"/>
    </source>
</evidence>
<reference evidence="5" key="1">
    <citation type="submission" date="2023-07" db="EMBL/GenBank/DDBJ databases">
        <title>Black Yeasts Isolated from many extreme environments.</title>
        <authorList>
            <person name="Coleine C."/>
            <person name="Stajich J.E."/>
            <person name="Selbmann L."/>
        </authorList>
    </citation>
    <scope>NUCLEOTIDE SEQUENCE</scope>
    <source>
        <strain evidence="5">CCFEE 5485</strain>
    </source>
</reference>
<evidence type="ECO:0000256" key="1">
    <source>
        <dbReference type="ARBA" id="ARBA00010465"/>
    </source>
</evidence>
<evidence type="ECO:0000256" key="2">
    <source>
        <dbReference type="ARBA" id="ARBA00019138"/>
    </source>
</evidence>
<accession>A0AAE0TQL6</accession>
<feature type="region of interest" description="Disordered" evidence="3">
    <location>
        <begin position="1"/>
        <end position="134"/>
    </location>
</feature>
<name>A0AAE0TQL6_9PEZI</name>
<dbReference type="InterPro" id="IPR027124">
    <property type="entry name" value="Swc5/CFDP1/2"/>
</dbReference>
<feature type="region of interest" description="Disordered" evidence="3">
    <location>
        <begin position="167"/>
        <end position="189"/>
    </location>
</feature>
<organism evidence="5 6">
    <name type="scientific">Recurvomyces mirabilis</name>
    <dbReference type="NCBI Taxonomy" id="574656"/>
    <lineage>
        <taxon>Eukaryota</taxon>
        <taxon>Fungi</taxon>
        <taxon>Dikarya</taxon>
        <taxon>Ascomycota</taxon>
        <taxon>Pezizomycotina</taxon>
        <taxon>Dothideomycetes</taxon>
        <taxon>Dothideomycetidae</taxon>
        <taxon>Mycosphaerellales</taxon>
        <taxon>Teratosphaeriaceae</taxon>
        <taxon>Recurvomyces</taxon>
    </lineage>
</organism>
<keyword evidence="6" id="KW-1185">Reference proteome</keyword>
<feature type="compositionally biased region" description="Acidic residues" evidence="3">
    <location>
        <begin position="73"/>
        <end position="82"/>
    </location>
</feature>
<sequence length="359" mass="40186">MPTVQMVPKPVAKELDEASDSEEYDENADEDFNPEKAAAEAKEGSSSSDDDEKAAATVVEHTAKRAKKRKVDDVDDGLDSGDEATIAERKRGKKRKKDAPQEQAQDDDSGGEGGFIRTRAQRVVEKQERKDRKRARVGDVTIDVNAIWEELNNIPVGRSIEVQKVPMEVEGSEEDTTDQNKENTTDMPDEDFITITRRIRYAGEVTEVTERVPRASKEAQAYLKANPPPTERDSDSAKPLLRRPLKRPSLFEPNPSATIKGVAPTHPLLRPRTPSRQDALLLQTRLEDEAKKKAERMTTVQKSALDWKGFVQKEGIAEELRVYGRSKQGFLAREEFLGRADLVREERGREARLKGGGVV</sequence>
<dbReference type="PANTHER" id="PTHR48407">
    <property type="entry name" value="CRANIOFACIAL DEVELOPMENT PROTEIN 1"/>
    <property type="match status" value="1"/>
</dbReference>
<dbReference type="PANTHER" id="PTHR48407:SF1">
    <property type="entry name" value="CRANIOFACIAL DEVELOPMENT PROTEIN 1"/>
    <property type="match status" value="1"/>
</dbReference>
<feature type="domain" description="BCNT-C" evidence="4">
    <location>
        <begin position="277"/>
        <end position="358"/>
    </location>
</feature>
<protein>
    <recommendedName>
        <fullName evidence="2">SWR1-complex protein 5</fullName>
    </recommendedName>
</protein>
<dbReference type="GO" id="GO:0000812">
    <property type="term" value="C:Swr1 complex"/>
    <property type="evidence" value="ECO:0007669"/>
    <property type="project" value="TreeGrafter"/>
</dbReference>
<feature type="compositionally biased region" description="Acidic residues" evidence="3">
    <location>
        <begin position="17"/>
        <end position="32"/>
    </location>
</feature>
<comment type="caution">
    <text evidence="5">The sequence shown here is derived from an EMBL/GenBank/DDBJ whole genome shotgun (WGS) entry which is preliminary data.</text>
</comment>
<gene>
    <name evidence="5" type="primary">SWC5</name>
    <name evidence="5" type="ORF">LTR78_008747</name>
</gene>
<feature type="region of interest" description="Disordered" evidence="3">
    <location>
        <begin position="210"/>
        <end position="276"/>
    </location>
</feature>
<dbReference type="InterPro" id="IPR011421">
    <property type="entry name" value="BCNT-C"/>
</dbReference>
<evidence type="ECO:0000313" key="6">
    <source>
        <dbReference type="Proteomes" id="UP001274830"/>
    </source>
</evidence>
<evidence type="ECO:0000313" key="5">
    <source>
        <dbReference type="EMBL" id="KAK3671287.1"/>
    </source>
</evidence>
<proteinExistence type="inferred from homology"/>
<dbReference type="EMBL" id="JAUTXT010000044">
    <property type="protein sequence ID" value="KAK3671287.1"/>
    <property type="molecule type" value="Genomic_DNA"/>
</dbReference>
<dbReference type="Pfam" id="PF07572">
    <property type="entry name" value="BCNT"/>
    <property type="match status" value="1"/>
</dbReference>
<dbReference type="Proteomes" id="UP001274830">
    <property type="component" value="Unassembled WGS sequence"/>
</dbReference>